<dbReference type="InterPro" id="IPR029064">
    <property type="entry name" value="Ribosomal_eL30-like_sf"/>
</dbReference>
<evidence type="ECO:0000313" key="2">
    <source>
        <dbReference type="EMBL" id="CAE0763144.1"/>
    </source>
</evidence>
<feature type="region of interest" description="Disordered" evidence="1">
    <location>
        <begin position="175"/>
        <end position="203"/>
    </location>
</feature>
<protein>
    <recommendedName>
        <fullName evidence="3">Ribosomal protein L7Ae/L30e/S12e/Gadd45 domain-containing protein</fullName>
    </recommendedName>
</protein>
<reference evidence="2" key="1">
    <citation type="submission" date="2021-01" db="EMBL/GenBank/DDBJ databases">
        <authorList>
            <person name="Corre E."/>
            <person name="Pelletier E."/>
            <person name="Niang G."/>
            <person name="Scheremetjew M."/>
            <person name="Finn R."/>
            <person name="Kale V."/>
            <person name="Holt S."/>
            <person name="Cochrane G."/>
            <person name="Meng A."/>
            <person name="Brown T."/>
            <person name="Cohen L."/>
        </authorList>
    </citation>
    <scope>NUCLEOTIDE SEQUENCE</scope>
    <source>
        <strain evidence="2">CCMP645</strain>
    </source>
</reference>
<accession>A0A7S4BEA9</accession>
<dbReference type="SUPFAM" id="SSF55315">
    <property type="entry name" value="L30e-like"/>
    <property type="match status" value="1"/>
</dbReference>
<evidence type="ECO:0000256" key="1">
    <source>
        <dbReference type="SAM" id="MobiDB-lite"/>
    </source>
</evidence>
<dbReference type="AlphaFoldDB" id="A0A7S4BEA9"/>
<name>A0A7S4BEA9_CHRCT</name>
<sequence>MTKKKARLAATLNDYEGAAASRIHFIRADAKPLMQGASPSKTKLKASLLALCEPGWREISPRDVSMLMQSINGSCVTSTDSHLHASRGVVLGMRAVTRAARRAELSALLVAAHSHSSLLLQQLACMADSHGAAVCALPCSSARLGQPFGLLRASAIGLRRDAFPTEHPLVAAASKHRTRFSEEAPLDRAAPHSSETLPDIDAGARRDALKSDLAA</sequence>
<dbReference type="EMBL" id="HBIZ01024881">
    <property type="protein sequence ID" value="CAE0763144.1"/>
    <property type="molecule type" value="Transcribed_RNA"/>
</dbReference>
<proteinExistence type="predicted"/>
<gene>
    <name evidence="2" type="ORF">PCAR00345_LOCUS15756</name>
</gene>
<feature type="compositionally biased region" description="Basic and acidic residues" evidence="1">
    <location>
        <begin position="179"/>
        <end position="190"/>
    </location>
</feature>
<organism evidence="2">
    <name type="scientific">Chrysotila carterae</name>
    <name type="common">Marine alga</name>
    <name type="synonym">Syracosphaera carterae</name>
    <dbReference type="NCBI Taxonomy" id="13221"/>
    <lineage>
        <taxon>Eukaryota</taxon>
        <taxon>Haptista</taxon>
        <taxon>Haptophyta</taxon>
        <taxon>Prymnesiophyceae</taxon>
        <taxon>Isochrysidales</taxon>
        <taxon>Isochrysidaceae</taxon>
        <taxon>Chrysotila</taxon>
    </lineage>
</organism>
<evidence type="ECO:0008006" key="3">
    <source>
        <dbReference type="Google" id="ProtNLM"/>
    </source>
</evidence>